<protein>
    <submittedName>
        <fullName evidence="1">Uncharacterized protein</fullName>
    </submittedName>
</protein>
<dbReference type="Proteomes" id="UP001207468">
    <property type="component" value="Unassembled WGS sequence"/>
</dbReference>
<feature type="non-terminal residue" evidence="1">
    <location>
        <position position="1"/>
    </location>
</feature>
<organism evidence="1 2">
    <name type="scientific">Russula earlei</name>
    <dbReference type="NCBI Taxonomy" id="71964"/>
    <lineage>
        <taxon>Eukaryota</taxon>
        <taxon>Fungi</taxon>
        <taxon>Dikarya</taxon>
        <taxon>Basidiomycota</taxon>
        <taxon>Agaricomycotina</taxon>
        <taxon>Agaricomycetes</taxon>
        <taxon>Russulales</taxon>
        <taxon>Russulaceae</taxon>
        <taxon>Russula</taxon>
    </lineage>
</organism>
<reference evidence="1" key="1">
    <citation type="submission" date="2021-03" db="EMBL/GenBank/DDBJ databases">
        <title>Evolutionary priming and transition to the ectomycorrhizal habit in an iconic lineage of mushroom-forming fungi: is preadaptation a requirement?</title>
        <authorList>
            <consortium name="DOE Joint Genome Institute"/>
            <person name="Looney B.P."/>
            <person name="Miyauchi S."/>
            <person name="Morin E."/>
            <person name="Drula E."/>
            <person name="Courty P.E."/>
            <person name="Chicoki N."/>
            <person name="Fauchery L."/>
            <person name="Kohler A."/>
            <person name="Kuo A."/>
            <person name="LaButti K."/>
            <person name="Pangilinan J."/>
            <person name="Lipzen A."/>
            <person name="Riley R."/>
            <person name="Andreopoulos W."/>
            <person name="He G."/>
            <person name="Johnson J."/>
            <person name="Barry K.W."/>
            <person name="Grigoriev I.V."/>
            <person name="Nagy L."/>
            <person name="Hibbett D."/>
            <person name="Henrissat B."/>
            <person name="Matheny P.B."/>
            <person name="Labbe J."/>
            <person name="Martin A.F."/>
        </authorList>
    </citation>
    <scope>NUCLEOTIDE SEQUENCE</scope>
    <source>
        <strain evidence="1">BPL698</strain>
    </source>
</reference>
<dbReference type="EMBL" id="JAGFNK010000177">
    <property type="protein sequence ID" value="KAI9461516.1"/>
    <property type="molecule type" value="Genomic_DNA"/>
</dbReference>
<evidence type="ECO:0000313" key="2">
    <source>
        <dbReference type="Proteomes" id="UP001207468"/>
    </source>
</evidence>
<proteinExistence type="predicted"/>
<name>A0ACC0U4D3_9AGAM</name>
<keyword evidence="2" id="KW-1185">Reference proteome</keyword>
<accession>A0ACC0U4D3</accession>
<evidence type="ECO:0000313" key="1">
    <source>
        <dbReference type="EMBL" id="KAI9461516.1"/>
    </source>
</evidence>
<gene>
    <name evidence="1" type="ORF">F5148DRAFT_983049</name>
</gene>
<sequence>VAFREMVMARAEFAYTRKKQTGSVGQHVHVIEHIEPMKMNVEPGDDTASERV</sequence>
<comment type="caution">
    <text evidence="1">The sequence shown here is derived from an EMBL/GenBank/DDBJ whole genome shotgun (WGS) entry which is preliminary data.</text>
</comment>